<name>A0A0L6VK18_9BASI</name>
<keyword evidence="1" id="KW-0472">Membrane</keyword>
<evidence type="ECO:0000256" key="1">
    <source>
        <dbReference type="SAM" id="Phobius"/>
    </source>
</evidence>
<comment type="caution">
    <text evidence="2">The sequence shown here is derived from an EMBL/GenBank/DDBJ whole genome shotgun (WGS) entry which is preliminary data.</text>
</comment>
<organism evidence="2 3">
    <name type="scientific">Puccinia sorghi</name>
    <dbReference type="NCBI Taxonomy" id="27349"/>
    <lineage>
        <taxon>Eukaryota</taxon>
        <taxon>Fungi</taxon>
        <taxon>Dikarya</taxon>
        <taxon>Basidiomycota</taxon>
        <taxon>Pucciniomycotina</taxon>
        <taxon>Pucciniomycetes</taxon>
        <taxon>Pucciniales</taxon>
        <taxon>Pucciniaceae</taxon>
        <taxon>Puccinia</taxon>
    </lineage>
</organism>
<dbReference type="EMBL" id="LAVV01004999">
    <property type="protein sequence ID" value="KNZ61113.1"/>
    <property type="molecule type" value="Genomic_DNA"/>
</dbReference>
<sequence>MEVPYFFFLVNKVELILFTTSSKKKEINFIQDLCILDSQLSHLLVQRMQLYQTKHRGIQIIMKDILSRFGKGVWNVFECIDQRIWDYKENTRNAQNVPQRGEKGRGLLARGLYTNWGPSALGYLVWNLSRKWTHTNIPARRIPGKGHRIYWRVYWGLGEEIEGLILVKKLVEGSWRGMAVILCLLWVPDDKFRRLEILRYFQVFLLYSGKIATYLFDPILKNYFRMISLENDVKFLIIYCYYLKYFYIFINFIMILYFILMFIKFLFSFIGLFKLFFNFLISALIKGHIPSKGKPSLFLMENSLLKFFLLNSLYFACCFLHYVKHFTCECKQPVQQPRALSISPNDYLGHTGQQEEGNLQKWRLPLFSHPESHILFFDLLGRVTCNSPRPPMHCSQYAILKSYTQQHLAAQAANISPRFSSFSDAIDFLNGGHLTAQHSSKVISVPTTHVSCFERKLILINFTRVCVPVNSPQTRQLQPESLTDYTQPTSSATTTTLGCNQSQHQYSCFPVSPPPQKKTKKEQRIDSLDSGDVLQLHSIAATLGTGTLHKYIIHSIFYTSNFHGCFPSSSRSTRLLGELERAKSNLWNSYIGSHMLRISPSETMKGSSLAPWPHDSSITAFSTKTQAMKSLSRLASRACVWTTKTRRQIHIQTKFGLCRRMERSEGPTPATD</sequence>
<protein>
    <submittedName>
        <fullName evidence="2">Uncharacterized protein</fullName>
    </submittedName>
</protein>
<proteinExistence type="predicted"/>
<accession>A0A0L6VK18</accession>
<keyword evidence="1" id="KW-0812">Transmembrane</keyword>
<evidence type="ECO:0000313" key="3">
    <source>
        <dbReference type="Proteomes" id="UP000037035"/>
    </source>
</evidence>
<evidence type="ECO:0000313" key="2">
    <source>
        <dbReference type="EMBL" id="KNZ61113.1"/>
    </source>
</evidence>
<keyword evidence="3" id="KW-1185">Reference proteome</keyword>
<gene>
    <name evidence="2" type="ORF">VP01_144g1</name>
</gene>
<feature type="transmembrane region" description="Helical" evidence="1">
    <location>
        <begin position="236"/>
        <end position="259"/>
    </location>
</feature>
<dbReference type="Proteomes" id="UP000037035">
    <property type="component" value="Unassembled WGS sequence"/>
</dbReference>
<dbReference type="AlphaFoldDB" id="A0A0L6VK18"/>
<keyword evidence="1" id="KW-1133">Transmembrane helix</keyword>
<feature type="transmembrane region" description="Helical" evidence="1">
    <location>
        <begin position="197"/>
        <end position="216"/>
    </location>
</feature>
<reference evidence="2 3" key="1">
    <citation type="submission" date="2015-08" db="EMBL/GenBank/DDBJ databases">
        <title>Next Generation Sequencing and Analysis of the Genome of Puccinia sorghi L Schw, the Causal Agent of Maize Common Rust.</title>
        <authorList>
            <person name="Rochi L."/>
            <person name="Burguener G."/>
            <person name="Darino M."/>
            <person name="Turjanski A."/>
            <person name="Kreff E."/>
            <person name="Dieguez M.J."/>
            <person name="Sacco F."/>
        </authorList>
    </citation>
    <scope>NUCLEOTIDE SEQUENCE [LARGE SCALE GENOMIC DNA]</scope>
    <source>
        <strain evidence="2 3">RO10H11247</strain>
    </source>
</reference>
<dbReference type="VEuPathDB" id="FungiDB:VP01_144g1"/>